<dbReference type="InterPro" id="IPR037069">
    <property type="entry name" value="AcylCoA_DH/ox_N_sf"/>
</dbReference>
<comment type="cofactor">
    <cofactor evidence="1 6">
        <name>FAD</name>
        <dbReference type="ChEBI" id="CHEBI:57692"/>
    </cofactor>
</comment>
<evidence type="ECO:0000256" key="4">
    <source>
        <dbReference type="ARBA" id="ARBA00022827"/>
    </source>
</evidence>
<reference evidence="10 11" key="1">
    <citation type="submission" date="2024-10" db="EMBL/GenBank/DDBJ databases">
        <title>The Natural Products Discovery Center: Release of the First 8490 Sequenced Strains for Exploring Actinobacteria Biosynthetic Diversity.</title>
        <authorList>
            <person name="Kalkreuter E."/>
            <person name="Kautsar S.A."/>
            <person name="Yang D."/>
            <person name="Bader C.D."/>
            <person name="Teijaro C.N."/>
            <person name="Fluegel L."/>
            <person name="Davis C.M."/>
            <person name="Simpson J.R."/>
            <person name="Lauterbach L."/>
            <person name="Steele A.D."/>
            <person name="Gui C."/>
            <person name="Meng S."/>
            <person name="Li G."/>
            <person name="Viehrig K."/>
            <person name="Ye F."/>
            <person name="Su P."/>
            <person name="Kiefer A.F."/>
            <person name="Nichols A."/>
            <person name="Cepeda A.J."/>
            <person name="Yan W."/>
            <person name="Fan B."/>
            <person name="Jiang Y."/>
            <person name="Adhikari A."/>
            <person name="Zheng C.-J."/>
            <person name="Schuster L."/>
            <person name="Cowan T.M."/>
            <person name="Smanski M.J."/>
            <person name="Chevrette M.G."/>
            <person name="De Carvalho L.P.S."/>
            <person name="Shen B."/>
        </authorList>
    </citation>
    <scope>NUCLEOTIDE SEQUENCE [LARGE SCALE GENOMIC DNA]</scope>
    <source>
        <strain evidence="10 11">NPDC017990</strain>
    </source>
</reference>
<dbReference type="InterPro" id="IPR052161">
    <property type="entry name" value="Mycobact_Acyl-CoA_DH"/>
</dbReference>
<feature type="domain" description="Acyl-CoA oxidase/dehydrogenase middle" evidence="8">
    <location>
        <begin position="124"/>
        <end position="221"/>
    </location>
</feature>
<comment type="similarity">
    <text evidence="2 6">Belongs to the acyl-CoA dehydrogenase family.</text>
</comment>
<dbReference type="PANTHER" id="PTHR43292">
    <property type="entry name" value="ACYL-COA DEHYDROGENASE"/>
    <property type="match status" value="1"/>
</dbReference>
<feature type="domain" description="Acyl-CoA dehydrogenase/oxidase C-terminal" evidence="7">
    <location>
        <begin position="233"/>
        <end position="377"/>
    </location>
</feature>
<evidence type="ECO:0000313" key="10">
    <source>
        <dbReference type="EMBL" id="MFH8548666.1"/>
    </source>
</evidence>
<keyword evidence="4 6" id="KW-0274">FAD</keyword>
<sequence length="384" mass="42020">MDLDFTAGEEEFRRRARGWLAGHVPARPLPSLETRQGFAAHRAWEGELAADRWSVVSWPEEYGGQGVDIVKWLVFEEEYFAAGGPGRVSQNGINLLAPTLFDFGTAEQRARVLPPMASGEVIWAQAWSEPDAGSDLASLRSAARRTEGGWLLSGQKTWSSRAAFADRAFGLFRSEPVVDSAKPHRGLTYLMFPLDADGVTVRPIGRLDGKPAFAELFLDDVFVPDEDVIGEPGQGWRIAMSTTGNERGLTLRSPGRFVAAAERLTRQWRAHGDPADTALRDRVADAVLGARAYQLFTWANASRFAAGETIGAESSLNKVFWSEYDIALHETALDLLGAEGELADGGEWAEGYVFSLAGPIYAGTNEIQRDIIAERLLGLPKGRR</sequence>
<accession>A0ABW7QUK0</accession>
<evidence type="ECO:0000259" key="8">
    <source>
        <dbReference type="Pfam" id="PF02770"/>
    </source>
</evidence>
<dbReference type="Gene3D" id="2.40.110.10">
    <property type="entry name" value="Butyryl-CoA Dehydrogenase, subunit A, domain 2"/>
    <property type="match status" value="1"/>
</dbReference>
<gene>
    <name evidence="10" type="ORF">ACH4F9_26990</name>
</gene>
<evidence type="ECO:0000259" key="9">
    <source>
        <dbReference type="Pfam" id="PF02771"/>
    </source>
</evidence>
<dbReference type="InterPro" id="IPR013786">
    <property type="entry name" value="AcylCoA_DH/ox_N"/>
</dbReference>
<keyword evidence="11" id="KW-1185">Reference proteome</keyword>
<dbReference type="Gene3D" id="1.10.540.10">
    <property type="entry name" value="Acyl-CoA dehydrogenase/oxidase, N-terminal domain"/>
    <property type="match status" value="1"/>
</dbReference>
<dbReference type="InterPro" id="IPR036250">
    <property type="entry name" value="AcylCo_DH-like_C"/>
</dbReference>
<evidence type="ECO:0000256" key="2">
    <source>
        <dbReference type="ARBA" id="ARBA00009347"/>
    </source>
</evidence>
<protein>
    <submittedName>
        <fullName evidence="10">Acyl-CoA dehydrogenase family protein</fullName>
    </submittedName>
</protein>
<keyword evidence="3 6" id="KW-0285">Flavoprotein</keyword>
<comment type="caution">
    <text evidence="10">The sequence shown here is derived from an EMBL/GenBank/DDBJ whole genome shotgun (WGS) entry which is preliminary data.</text>
</comment>
<name>A0ABW7QUK0_9ACTN</name>
<dbReference type="InterPro" id="IPR009100">
    <property type="entry name" value="AcylCoA_DH/oxidase_NM_dom_sf"/>
</dbReference>
<evidence type="ECO:0000256" key="1">
    <source>
        <dbReference type="ARBA" id="ARBA00001974"/>
    </source>
</evidence>
<dbReference type="PANTHER" id="PTHR43292:SF3">
    <property type="entry name" value="ACYL-COA DEHYDROGENASE FADE29"/>
    <property type="match status" value="1"/>
</dbReference>
<dbReference type="Pfam" id="PF02770">
    <property type="entry name" value="Acyl-CoA_dh_M"/>
    <property type="match status" value="1"/>
</dbReference>
<dbReference type="InterPro" id="IPR009075">
    <property type="entry name" value="AcylCo_DH/oxidase_C"/>
</dbReference>
<feature type="domain" description="Acyl-CoA dehydrogenase/oxidase N-terminal" evidence="9">
    <location>
        <begin position="8"/>
        <end position="120"/>
    </location>
</feature>
<dbReference type="InterPro" id="IPR006091">
    <property type="entry name" value="Acyl-CoA_Oxase/DH_mid-dom"/>
</dbReference>
<proteinExistence type="inferred from homology"/>
<dbReference type="Pfam" id="PF00441">
    <property type="entry name" value="Acyl-CoA_dh_1"/>
    <property type="match status" value="1"/>
</dbReference>
<dbReference type="Gene3D" id="1.20.140.10">
    <property type="entry name" value="Butyryl-CoA Dehydrogenase, subunit A, domain 3"/>
    <property type="match status" value="1"/>
</dbReference>
<evidence type="ECO:0000256" key="3">
    <source>
        <dbReference type="ARBA" id="ARBA00022630"/>
    </source>
</evidence>
<dbReference type="InterPro" id="IPR046373">
    <property type="entry name" value="Acyl-CoA_Oxase/DH_mid-dom_sf"/>
</dbReference>
<dbReference type="RefSeq" id="WP_397715160.1">
    <property type="nucleotide sequence ID" value="NZ_JBIRGN010000005.1"/>
</dbReference>
<keyword evidence="5 6" id="KW-0560">Oxidoreductase</keyword>
<dbReference type="Pfam" id="PF02771">
    <property type="entry name" value="Acyl-CoA_dh_N"/>
    <property type="match status" value="1"/>
</dbReference>
<evidence type="ECO:0000259" key="7">
    <source>
        <dbReference type="Pfam" id="PF00441"/>
    </source>
</evidence>
<evidence type="ECO:0000256" key="5">
    <source>
        <dbReference type="ARBA" id="ARBA00023002"/>
    </source>
</evidence>
<dbReference type="SUPFAM" id="SSF56645">
    <property type="entry name" value="Acyl-CoA dehydrogenase NM domain-like"/>
    <property type="match status" value="1"/>
</dbReference>
<evidence type="ECO:0000256" key="6">
    <source>
        <dbReference type="RuleBase" id="RU362125"/>
    </source>
</evidence>
<evidence type="ECO:0000313" key="11">
    <source>
        <dbReference type="Proteomes" id="UP001610818"/>
    </source>
</evidence>
<organism evidence="10 11">
    <name type="scientific">Streptomyces longisporoflavus</name>
    <dbReference type="NCBI Taxonomy" id="28044"/>
    <lineage>
        <taxon>Bacteria</taxon>
        <taxon>Bacillati</taxon>
        <taxon>Actinomycetota</taxon>
        <taxon>Actinomycetes</taxon>
        <taxon>Kitasatosporales</taxon>
        <taxon>Streptomycetaceae</taxon>
        <taxon>Streptomyces</taxon>
    </lineage>
</organism>
<dbReference type="Proteomes" id="UP001610818">
    <property type="component" value="Unassembled WGS sequence"/>
</dbReference>
<dbReference type="SUPFAM" id="SSF47203">
    <property type="entry name" value="Acyl-CoA dehydrogenase C-terminal domain-like"/>
    <property type="match status" value="1"/>
</dbReference>
<dbReference type="EMBL" id="JBIRGQ010000005">
    <property type="protein sequence ID" value="MFH8548666.1"/>
    <property type="molecule type" value="Genomic_DNA"/>
</dbReference>